<gene>
    <name evidence="2" type="ORF">LCGC14_0247520</name>
</gene>
<name>A0A0F9U5F2_9ZZZZ</name>
<dbReference type="CDD" id="cd10456">
    <property type="entry name" value="GIY-YIG_UPF0213"/>
    <property type="match status" value="1"/>
</dbReference>
<evidence type="ECO:0000259" key="1">
    <source>
        <dbReference type="PROSITE" id="PS50164"/>
    </source>
</evidence>
<dbReference type="InterPro" id="IPR000305">
    <property type="entry name" value="GIY-YIG_endonuc"/>
</dbReference>
<dbReference type="SUPFAM" id="SSF82771">
    <property type="entry name" value="GIY-YIG endonuclease"/>
    <property type="match status" value="1"/>
</dbReference>
<evidence type="ECO:0000313" key="2">
    <source>
        <dbReference type="EMBL" id="KKN88455.1"/>
    </source>
</evidence>
<dbReference type="InterPro" id="IPR050190">
    <property type="entry name" value="UPF0213_domain"/>
</dbReference>
<dbReference type="AlphaFoldDB" id="A0A0F9U5F2"/>
<feature type="domain" description="GIY-YIG" evidence="1">
    <location>
        <begin position="25"/>
        <end position="100"/>
    </location>
</feature>
<dbReference type="PANTHER" id="PTHR34477">
    <property type="entry name" value="UPF0213 PROTEIN YHBQ"/>
    <property type="match status" value="1"/>
</dbReference>
<comment type="caution">
    <text evidence="2">The sequence shown here is derived from an EMBL/GenBank/DDBJ whole genome shotgun (WGS) entry which is preliminary data.</text>
</comment>
<dbReference type="Pfam" id="PF01541">
    <property type="entry name" value="GIY-YIG"/>
    <property type="match status" value="1"/>
</dbReference>
<proteinExistence type="predicted"/>
<dbReference type="Gene3D" id="3.40.1440.10">
    <property type="entry name" value="GIY-YIG endonuclease"/>
    <property type="match status" value="1"/>
</dbReference>
<dbReference type="PANTHER" id="PTHR34477:SF1">
    <property type="entry name" value="UPF0213 PROTEIN YHBQ"/>
    <property type="match status" value="1"/>
</dbReference>
<dbReference type="EMBL" id="LAZR01000128">
    <property type="protein sequence ID" value="KKN88455.1"/>
    <property type="molecule type" value="Genomic_DNA"/>
</dbReference>
<accession>A0A0F9U5F2</accession>
<protein>
    <recommendedName>
        <fullName evidence="1">GIY-YIG domain-containing protein</fullName>
    </recommendedName>
</protein>
<reference evidence="2" key="1">
    <citation type="journal article" date="2015" name="Nature">
        <title>Complex archaea that bridge the gap between prokaryotes and eukaryotes.</title>
        <authorList>
            <person name="Spang A."/>
            <person name="Saw J.H."/>
            <person name="Jorgensen S.L."/>
            <person name="Zaremba-Niedzwiedzka K."/>
            <person name="Martijn J."/>
            <person name="Lind A.E."/>
            <person name="van Eijk R."/>
            <person name="Schleper C."/>
            <person name="Guy L."/>
            <person name="Ettema T.J."/>
        </authorList>
    </citation>
    <scope>NUCLEOTIDE SEQUENCE</scope>
</reference>
<dbReference type="InterPro" id="IPR035901">
    <property type="entry name" value="GIY-YIG_endonuc_sf"/>
</dbReference>
<sequence>MSVEPPADFDTPANSPDAAVSPGVRDWWVYMVRAENGHLYTGISIDPERRFREHLRGKGARFFNRSPASALVWWERCSGQGDALRQELSIKALSKLAKERLISDFDNLPSLAVKPCAVELAGAKLSAQQPETKHE</sequence>
<dbReference type="PROSITE" id="PS50164">
    <property type="entry name" value="GIY_YIG"/>
    <property type="match status" value="1"/>
</dbReference>
<organism evidence="2">
    <name type="scientific">marine sediment metagenome</name>
    <dbReference type="NCBI Taxonomy" id="412755"/>
    <lineage>
        <taxon>unclassified sequences</taxon>
        <taxon>metagenomes</taxon>
        <taxon>ecological metagenomes</taxon>
    </lineage>
</organism>